<sequence length="64" mass="7757">MYTQIVHQWLSRDLRGKTFERERSFDELSDILKDHVVNAEYIRPHTYLHTFSHRTSLIRASKEP</sequence>
<reference evidence="1 2" key="1">
    <citation type="submission" date="2013-11" db="EMBL/GenBank/DDBJ databases">
        <title>Single cell genomics of uncultured Tannerella BU063 (oral taxon 286).</title>
        <authorList>
            <person name="Beall C.J."/>
            <person name="Campbell A.G."/>
            <person name="Griffen A.L."/>
            <person name="Podar M."/>
            <person name="Leys E.J."/>
        </authorList>
    </citation>
    <scope>NUCLEOTIDE SEQUENCE [LARGE SCALE GENOMIC DNA]</scope>
    <source>
        <strain evidence="1">Cell 1/3</strain>
    </source>
</reference>
<dbReference type="PATRIC" id="fig|1411022.3.peg.741"/>
<comment type="caution">
    <text evidence="1">The sequence shown here is derived from an EMBL/GenBank/DDBJ whole genome shotgun (WGS) entry which is preliminary data.</text>
</comment>
<evidence type="ECO:0000313" key="2">
    <source>
        <dbReference type="Proteomes" id="UP000034982"/>
    </source>
</evidence>
<organism evidence="1 2">
    <name type="scientific">Tannerella sp. oral taxon BU063 isolate Cell 1/3</name>
    <dbReference type="NCBI Taxonomy" id="1411022"/>
    <lineage>
        <taxon>Bacteria</taxon>
        <taxon>Pseudomonadati</taxon>
        <taxon>Bacteroidota</taxon>
        <taxon>Bacteroidia</taxon>
        <taxon>Bacteroidales</taxon>
        <taxon>Tannerellaceae</taxon>
        <taxon>Tannerella</taxon>
    </lineage>
</organism>
<accession>W2CPP1</accession>
<gene>
    <name evidence="1" type="ORF">T230_07320</name>
</gene>
<protein>
    <submittedName>
        <fullName evidence="1">Uncharacterized protein</fullName>
    </submittedName>
</protein>
<name>W2CPP1_9BACT</name>
<proteinExistence type="predicted"/>
<dbReference type="AlphaFoldDB" id="W2CPP1"/>
<evidence type="ECO:0000313" key="1">
    <source>
        <dbReference type="EMBL" id="ETK08402.1"/>
    </source>
</evidence>
<dbReference type="EMBL" id="AYYE01000935">
    <property type="protein sequence ID" value="ETK08402.1"/>
    <property type="molecule type" value="Genomic_DNA"/>
</dbReference>
<dbReference type="Proteomes" id="UP000034982">
    <property type="component" value="Unassembled WGS sequence"/>
</dbReference>